<dbReference type="InterPro" id="IPR036034">
    <property type="entry name" value="PDZ_sf"/>
</dbReference>
<evidence type="ECO:0000256" key="3">
    <source>
        <dbReference type="ARBA" id="ARBA00022490"/>
    </source>
</evidence>
<evidence type="ECO:0000256" key="8">
    <source>
        <dbReference type="SAM" id="MobiDB-lite"/>
    </source>
</evidence>
<dbReference type="Gene3D" id="3.30.750.44">
    <property type="match status" value="1"/>
</dbReference>
<dbReference type="CDD" id="cd10828">
    <property type="entry name" value="cpPDZ_Tricorn-protease"/>
    <property type="match status" value="1"/>
</dbReference>
<keyword evidence="5 7" id="KW-0378">Hydrolase</keyword>
<evidence type="ECO:0000256" key="5">
    <source>
        <dbReference type="ARBA" id="ARBA00022801"/>
    </source>
</evidence>
<evidence type="ECO:0000313" key="11">
    <source>
        <dbReference type="EMBL" id="WZN44328.1"/>
    </source>
</evidence>
<keyword evidence="12" id="KW-1185">Reference proteome</keyword>
<dbReference type="EC" id="3.4.21.-" evidence="7"/>
<dbReference type="SUPFAM" id="SSF82171">
    <property type="entry name" value="DPP6 N-terminal domain-like"/>
    <property type="match status" value="1"/>
</dbReference>
<organism evidence="11 12">
    <name type="scientific">Chitinophaga caseinilytica</name>
    <dbReference type="NCBI Taxonomy" id="2267521"/>
    <lineage>
        <taxon>Bacteria</taxon>
        <taxon>Pseudomonadati</taxon>
        <taxon>Bacteroidota</taxon>
        <taxon>Chitinophagia</taxon>
        <taxon>Chitinophagales</taxon>
        <taxon>Chitinophagaceae</taxon>
        <taxon>Chitinophaga</taxon>
    </lineage>
</organism>
<dbReference type="CDD" id="cd07562">
    <property type="entry name" value="Peptidase_S41_TRI"/>
    <property type="match status" value="1"/>
</dbReference>
<dbReference type="Gene3D" id="3.90.226.10">
    <property type="entry name" value="2-enoyl-CoA Hydratase, Chain A, domain 1"/>
    <property type="match status" value="1"/>
</dbReference>
<dbReference type="InterPro" id="IPR012393">
    <property type="entry name" value="Tricorn_protease"/>
</dbReference>
<dbReference type="Pfam" id="PF14684">
    <property type="entry name" value="Tricorn_C1"/>
    <property type="match status" value="1"/>
</dbReference>
<dbReference type="SMART" id="SM00245">
    <property type="entry name" value="TSPc"/>
    <property type="match status" value="1"/>
</dbReference>
<evidence type="ECO:0000256" key="7">
    <source>
        <dbReference type="PIRNR" id="PIRNR036421"/>
    </source>
</evidence>
<dbReference type="Gene3D" id="2.30.42.10">
    <property type="match status" value="1"/>
</dbReference>
<reference evidence="11 12" key="1">
    <citation type="submission" date="2024-03" db="EMBL/GenBank/DDBJ databases">
        <title>Chitinophaga caseinilytica sp. nov., a casein hydrolysing bacterium isolated from forest soil.</title>
        <authorList>
            <person name="Lee D.S."/>
            <person name="Han D.M."/>
            <person name="Baek J.H."/>
            <person name="Choi D.G."/>
            <person name="Jeon J.H."/>
            <person name="Jeon C.O."/>
        </authorList>
    </citation>
    <scope>NUCLEOTIDE SEQUENCE [LARGE SCALE GENOMIC DNA]</scope>
    <source>
        <strain evidence="11 12">KACC 19118</strain>
    </source>
</reference>
<comment type="subcellular location">
    <subcellularLocation>
        <location evidence="1 7">Cytoplasm</location>
    </subcellularLocation>
</comment>
<dbReference type="Pfam" id="PF26550">
    <property type="entry name" value="Tricorn_2nd"/>
    <property type="match status" value="1"/>
</dbReference>
<dbReference type="EMBL" id="CP150096">
    <property type="protein sequence ID" value="WZN44328.1"/>
    <property type="molecule type" value="Genomic_DNA"/>
</dbReference>
<dbReference type="InterPro" id="IPR005151">
    <property type="entry name" value="Tail-specific_protease"/>
</dbReference>
<sequence length="1091" mass="120045">MIQKSMFLAAGAFLLAGAPVTMAQSPTKLLRNPTVSAQHVAFMYGGDIWIANRDGSAPKRLTINPALETEPVISPDGKWVAFTGNYDGNSDVYVVPVEGGEPRRITFHPASEVVRGWVDNDHILYASGLESPTGRTQRLYTASLKGGLQQPHQRIPEATQGAVSPDGKFTAYIKNPDPTEGGAVYRPFKRYRGGYAPKIWIFNHANNQIVEIPGENANNIRPQWIGKNVYFLSDRNHTMNVFRYDTDSKQITQVTQYKSDDVKSLQGDGKTLAFEQAGTLHLLDPGTGKVTDLSVTLQADIPSKRPRYEKLNNFENVFLSPTGARLLVQGRGEILSVPKEKGDVRNISNSPGSHERLPGWSPDGKYISYVSDKDGNYKLILRDQKAMDTPIEIELGKTVYYFGLSWSPDSKKILYSDAHFNLFVLDVASKKITKVATYANGSIPSGGSNPFQPSWSPDSKWITFVNAEENGFDAVFLYEVAGGKTVRVTDGMSDASAPSFSADGKFLFFPASTNSGMGLSGLHMQTYDRSNAMALYAAVLSNKTATPFTPESDEETVKTDEKKEDKDKEKDKKKDSTKAAPAKPETAFVDVEGLQQRIVTIPVPQGVIYGVNGAVKDKIFFTDGGEIKYFDLKERKTETFAKGGRFMISADGKKMLIAGGGNNFQIVGTERKPAPGDGKVDLSNVTVYVDPVAEWKQIFDEVYKIEKDFFYVKNMHGVDWDANRRKYEALLPHVSSRADLTYLLNEMMSEMVVGHNYVGLGDMPSGPSVNVGMLGADYEVIDGRYRIAKIYNGESWNPEAKAPLAIPGLNVKEGDYILAVNGVPLNANTSIHELMQNQAGRQVTLKVNGSASETGAREIVVEPVSVSTEYGLRYVDWVEGNRRKVDQLSGGKIAYLHMINTGREGYNSFNRYYYAQADKKALLLDERFNGGGSVADYVIDVLNREVMSYWGVRDGRSFTTPGNGIYGPKAMLINEYAGSGGDMMPWMFNHKKLGKLVGKRTMGILVGISGYPSLIDGGYVTSPSFGIYDTNGKWIIENVGTPADVDVEQTPADVIAGRDPQLEKGVQILLEELKAKTWQPVPKPADPVRVK</sequence>
<accession>A0ABZ2YYB7</accession>
<dbReference type="Gene3D" id="2.130.10.10">
    <property type="entry name" value="YVTN repeat-like/Quinoprotein amine dehydrogenase"/>
    <property type="match status" value="1"/>
</dbReference>
<feature type="signal peptide" evidence="9">
    <location>
        <begin position="1"/>
        <end position="23"/>
    </location>
</feature>
<feature type="chain" id="PRO_5045899568" description="Tricorn protease homolog" evidence="9">
    <location>
        <begin position="24"/>
        <end position="1091"/>
    </location>
</feature>
<evidence type="ECO:0000259" key="10">
    <source>
        <dbReference type="SMART" id="SM00245"/>
    </source>
</evidence>
<dbReference type="Gene3D" id="2.120.10.60">
    <property type="entry name" value="Tricorn protease N-terminal domain"/>
    <property type="match status" value="1"/>
</dbReference>
<dbReference type="InterPro" id="IPR015943">
    <property type="entry name" value="WD40/YVTN_repeat-like_dom_sf"/>
</dbReference>
<dbReference type="Pfam" id="PF03572">
    <property type="entry name" value="Peptidase_S41"/>
    <property type="match status" value="1"/>
</dbReference>
<dbReference type="SUPFAM" id="SSF52096">
    <property type="entry name" value="ClpP/crotonase"/>
    <property type="match status" value="1"/>
</dbReference>
<feature type="domain" description="Tail specific protease" evidence="10">
    <location>
        <begin position="854"/>
        <end position="1048"/>
    </location>
</feature>
<evidence type="ECO:0000256" key="6">
    <source>
        <dbReference type="ARBA" id="ARBA00022825"/>
    </source>
</evidence>
<dbReference type="InterPro" id="IPR029045">
    <property type="entry name" value="ClpP/crotonase-like_dom_sf"/>
</dbReference>
<dbReference type="Pfam" id="PF26549">
    <property type="entry name" value="Tricorn_N"/>
    <property type="match status" value="1"/>
</dbReference>
<feature type="region of interest" description="Disordered" evidence="8">
    <location>
        <begin position="547"/>
        <end position="584"/>
    </location>
</feature>
<comment type="similarity">
    <text evidence="2 7">Belongs to the peptidase S41B family.</text>
</comment>
<dbReference type="Pfam" id="PF14685">
    <property type="entry name" value="PDZ_Tricorn"/>
    <property type="match status" value="1"/>
</dbReference>
<proteinExistence type="inferred from homology"/>
<evidence type="ECO:0000256" key="9">
    <source>
        <dbReference type="SAM" id="SignalP"/>
    </source>
</evidence>
<dbReference type="PANTHER" id="PTHR43253">
    <property type="entry name" value="TRICORN PROTEASE HOMOLOG 2-RELATED"/>
    <property type="match status" value="1"/>
</dbReference>
<name>A0ABZ2YYB7_9BACT</name>
<keyword evidence="3 7" id="KW-0963">Cytoplasm</keyword>
<keyword evidence="4 7" id="KW-0645">Protease</keyword>
<dbReference type="RefSeq" id="WP_341839116.1">
    <property type="nucleotide sequence ID" value="NZ_CP149792.1"/>
</dbReference>
<evidence type="ECO:0000256" key="1">
    <source>
        <dbReference type="ARBA" id="ARBA00004496"/>
    </source>
</evidence>
<evidence type="ECO:0000256" key="4">
    <source>
        <dbReference type="ARBA" id="ARBA00022670"/>
    </source>
</evidence>
<comment type="function">
    <text evidence="7">Degrades oligopeptides.</text>
</comment>
<dbReference type="InterPro" id="IPR028204">
    <property type="entry name" value="Tricorn_C1"/>
</dbReference>
<protein>
    <recommendedName>
        <fullName evidence="7">Tricorn protease homolog</fullName>
        <ecNumber evidence="7">3.4.21.-</ecNumber>
    </recommendedName>
</protein>
<keyword evidence="6 7" id="KW-0720">Serine protease</keyword>
<evidence type="ECO:0000313" key="12">
    <source>
        <dbReference type="Proteomes" id="UP001449657"/>
    </source>
</evidence>
<evidence type="ECO:0000256" key="2">
    <source>
        <dbReference type="ARBA" id="ARBA00008524"/>
    </source>
</evidence>
<dbReference type="Proteomes" id="UP001449657">
    <property type="component" value="Chromosome"/>
</dbReference>
<gene>
    <name evidence="11" type="ORF">WJU22_15635</name>
</gene>
<keyword evidence="9" id="KW-0732">Signal</keyword>
<dbReference type="PIRSF" id="PIRSF036421">
    <property type="entry name" value="Tricorn_protease"/>
    <property type="match status" value="1"/>
</dbReference>
<dbReference type="PANTHER" id="PTHR43253:SF1">
    <property type="entry name" value="TRICORN PROTEASE HOMOLOG 2-RELATED"/>
    <property type="match status" value="1"/>
</dbReference>
<feature type="compositionally biased region" description="Basic and acidic residues" evidence="8">
    <location>
        <begin position="555"/>
        <end position="577"/>
    </location>
</feature>
<dbReference type="InterPro" id="IPR029414">
    <property type="entry name" value="Tricorn_PDZ"/>
</dbReference>
<dbReference type="SUPFAM" id="SSF50156">
    <property type="entry name" value="PDZ domain-like"/>
    <property type="match status" value="1"/>
</dbReference>
<dbReference type="SUPFAM" id="SSF69304">
    <property type="entry name" value="Tricorn protease N-terminal domain"/>
    <property type="match status" value="1"/>
</dbReference>